<gene>
    <name evidence="3" type="ORF">C7999DRAFT_38697</name>
</gene>
<comment type="caution">
    <text evidence="3">The sequence shown here is derived from an EMBL/GenBank/DDBJ whole genome shotgun (WGS) entry which is preliminary data.</text>
</comment>
<accession>A0AAN7CXF9</accession>
<feature type="region of interest" description="Disordered" evidence="2">
    <location>
        <begin position="168"/>
        <end position="285"/>
    </location>
</feature>
<evidence type="ECO:0000313" key="4">
    <source>
        <dbReference type="Proteomes" id="UP001303647"/>
    </source>
</evidence>
<dbReference type="PANTHER" id="PTHR16291">
    <property type="entry name" value="NUCLEAR CAP-BINDING PROTEIN SUBUNIT 3"/>
    <property type="match status" value="1"/>
</dbReference>
<feature type="compositionally biased region" description="Basic and acidic residues" evidence="2">
    <location>
        <begin position="240"/>
        <end position="254"/>
    </location>
</feature>
<dbReference type="AlphaFoldDB" id="A0AAN7CXF9"/>
<feature type="compositionally biased region" description="Basic and acidic residues" evidence="2">
    <location>
        <begin position="168"/>
        <end position="200"/>
    </location>
</feature>
<feature type="region of interest" description="Disordered" evidence="2">
    <location>
        <begin position="295"/>
        <end position="314"/>
    </location>
</feature>
<feature type="region of interest" description="Disordered" evidence="2">
    <location>
        <begin position="504"/>
        <end position="528"/>
    </location>
</feature>
<feature type="coiled-coil region" evidence="1">
    <location>
        <begin position="570"/>
        <end position="601"/>
    </location>
</feature>
<feature type="compositionally biased region" description="Basic and acidic residues" evidence="2">
    <location>
        <begin position="264"/>
        <end position="279"/>
    </location>
</feature>
<dbReference type="GO" id="GO:0003729">
    <property type="term" value="F:mRNA binding"/>
    <property type="evidence" value="ECO:0007669"/>
    <property type="project" value="InterPro"/>
</dbReference>
<feature type="compositionally biased region" description="Acidic residues" evidence="2">
    <location>
        <begin position="201"/>
        <end position="217"/>
    </location>
</feature>
<evidence type="ECO:0000256" key="1">
    <source>
        <dbReference type="SAM" id="Coils"/>
    </source>
</evidence>
<dbReference type="Proteomes" id="UP001303647">
    <property type="component" value="Unassembled WGS sequence"/>
</dbReference>
<dbReference type="Pfam" id="PF10309">
    <property type="entry name" value="NCBP3"/>
    <property type="match status" value="1"/>
</dbReference>
<feature type="region of interest" description="Disordered" evidence="2">
    <location>
        <begin position="331"/>
        <end position="357"/>
    </location>
</feature>
<proteinExistence type="predicted"/>
<reference evidence="3" key="2">
    <citation type="submission" date="2023-05" db="EMBL/GenBank/DDBJ databases">
        <authorList>
            <consortium name="Lawrence Berkeley National Laboratory"/>
            <person name="Steindorff A."/>
            <person name="Hensen N."/>
            <person name="Bonometti L."/>
            <person name="Westerberg I."/>
            <person name="Brannstrom I.O."/>
            <person name="Guillou S."/>
            <person name="Cros-Aarteil S."/>
            <person name="Calhoun S."/>
            <person name="Haridas S."/>
            <person name="Kuo A."/>
            <person name="Mondo S."/>
            <person name="Pangilinan J."/>
            <person name="Riley R."/>
            <person name="Labutti K."/>
            <person name="Andreopoulos B."/>
            <person name="Lipzen A."/>
            <person name="Chen C."/>
            <person name="Yanf M."/>
            <person name="Daum C."/>
            <person name="Ng V."/>
            <person name="Clum A."/>
            <person name="Ohm R."/>
            <person name="Martin F."/>
            <person name="Silar P."/>
            <person name="Natvig D."/>
            <person name="Lalanne C."/>
            <person name="Gautier V."/>
            <person name="Ament-Velasquez S.L."/>
            <person name="Kruys A."/>
            <person name="Hutchinson M.I."/>
            <person name="Powell A.J."/>
            <person name="Barry K."/>
            <person name="Miller A.N."/>
            <person name="Grigoriev I.V."/>
            <person name="Debuchy R."/>
            <person name="Gladieux P."/>
            <person name="Thoren M.H."/>
            <person name="Johannesson H."/>
        </authorList>
    </citation>
    <scope>NUCLEOTIDE SEQUENCE</scope>
    <source>
        <strain evidence="3">CBS 359.72</strain>
    </source>
</reference>
<reference evidence="3" key="1">
    <citation type="journal article" date="2023" name="Mol. Phylogenet. Evol.">
        <title>Genome-scale phylogeny and comparative genomics of the fungal order Sordariales.</title>
        <authorList>
            <person name="Hensen N."/>
            <person name="Bonometti L."/>
            <person name="Westerberg I."/>
            <person name="Brannstrom I.O."/>
            <person name="Guillou S."/>
            <person name="Cros-Aarteil S."/>
            <person name="Calhoun S."/>
            <person name="Haridas S."/>
            <person name="Kuo A."/>
            <person name="Mondo S."/>
            <person name="Pangilinan J."/>
            <person name="Riley R."/>
            <person name="LaButti K."/>
            <person name="Andreopoulos B."/>
            <person name="Lipzen A."/>
            <person name="Chen C."/>
            <person name="Yan M."/>
            <person name="Daum C."/>
            <person name="Ng V."/>
            <person name="Clum A."/>
            <person name="Steindorff A."/>
            <person name="Ohm R.A."/>
            <person name="Martin F."/>
            <person name="Silar P."/>
            <person name="Natvig D.O."/>
            <person name="Lalanne C."/>
            <person name="Gautier V."/>
            <person name="Ament-Velasquez S.L."/>
            <person name="Kruys A."/>
            <person name="Hutchinson M.I."/>
            <person name="Powell A.J."/>
            <person name="Barry K."/>
            <person name="Miller A.N."/>
            <person name="Grigoriev I.V."/>
            <person name="Debuchy R."/>
            <person name="Gladieux P."/>
            <person name="Hiltunen Thoren M."/>
            <person name="Johannesson H."/>
        </authorList>
    </citation>
    <scope>NUCLEOTIDE SEQUENCE</scope>
    <source>
        <strain evidence="3">CBS 359.72</strain>
    </source>
</reference>
<name>A0AAN7CXF9_9PEZI</name>
<organism evidence="3 4">
    <name type="scientific">Corynascus novoguineensis</name>
    <dbReference type="NCBI Taxonomy" id="1126955"/>
    <lineage>
        <taxon>Eukaryota</taxon>
        <taxon>Fungi</taxon>
        <taxon>Dikarya</taxon>
        <taxon>Ascomycota</taxon>
        <taxon>Pezizomycotina</taxon>
        <taxon>Sordariomycetes</taxon>
        <taxon>Sordariomycetidae</taxon>
        <taxon>Sordariales</taxon>
        <taxon>Chaetomiaceae</taxon>
        <taxon>Corynascus</taxon>
    </lineage>
</organism>
<dbReference type="GO" id="GO:0000340">
    <property type="term" value="F:RNA 7-methylguanosine cap binding"/>
    <property type="evidence" value="ECO:0007669"/>
    <property type="project" value="InterPro"/>
</dbReference>
<evidence type="ECO:0000313" key="3">
    <source>
        <dbReference type="EMBL" id="KAK4250183.1"/>
    </source>
</evidence>
<keyword evidence="4" id="KW-1185">Reference proteome</keyword>
<protein>
    <submittedName>
        <fullName evidence="3">Uncharacterized protein</fullName>
    </submittedName>
</protein>
<dbReference type="EMBL" id="MU857615">
    <property type="protein sequence ID" value="KAK4250183.1"/>
    <property type="molecule type" value="Genomic_DNA"/>
</dbReference>
<dbReference type="InterPro" id="IPR019416">
    <property type="entry name" value="NCBP3"/>
</dbReference>
<dbReference type="PANTHER" id="PTHR16291:SF0">
    <property type="entry name" value="NUCLEAR CAP-BINDING PROTEIN SUBUNIT 3"/>
    <property type="match status" value="1"/>
</dbReference>
<feature type="compositionally biased region" description="Low complexity" evidence="2">
    <location>
        <begin position="504"/>
        <end position="523"/>
    </location>
</feature>
<keyword evidence="1" id="KW-0175">Coiled coil</keyword>
<sequence>MDLDIEMDVDDVQDMPVPAIPAVYTEDLAPEDEQGGNGDDSDAAKTLVPYKVHIKGLDTFNPDDVKSYLAEHYSTSELGRVEWIDDTSANFIFKSERIAREALVALAAVEIADATQLPPLENIPAKSFSQKPESTLRVRFAVEGDRKVARASERSRFYLLHPEYDPAERRRRGDYGRGRYRDRDDRYRRNGRNDRRRDSRDDEEPESFDVNLYDDDASALATRTRRESRPRRRSMSSSSDTRRAAQRNRDKELFPNRLSGGGRGLRDRSASPVRDRDGDAEMDLDEDARAAAALRNREKGRSIKERLSRDSSAKELFPSKDVNRAKELFPSKISSSGGSKAQMDKVHDTTVSTSDRITVPNAGGFSIRGMANKRGDDQGIAIKGTGPTVRELFPDKFGTNAGKELFAEKLEGRGKRRQKAEDIHHHRKTAGATLRTVSSFLSLKSGANKSSSGTGHGYVLPSSSFEAKLECEPTIRTPASLAMLPLTEVEDGFSSSHYADGRYGTGVRTRSRSGSGRSADGAGENTWHNPSLMQMTEMLSSVMARMGPGDRLDPTYHSCVLSLIEGFYMVSRKLRDAEEQLAELKDLRERELDQFRSMTEEWMETGEAYKAEVKRLELALAKESKDGVASVALARHGSLVDRVGSKRFHARLKRLNDVHDRGKMSLLVIPLL</sequence>
<evidence type="ECO:0000256" key="2">
    <source>
        <dbReference type="SAM" id="MobiDB-lite"/>
    </source>
</evidence>
<dbReference type="GO" id="GO:0005634">
    <property type="term" value="C:nucleus"/>
    <property type="evidence" value="ECO:0007669"/>
    <property type="project" value="TreeGrafter"/>
</dbReference>